<evidence type="ECO:0000313" key="3">
    <source>
        <dbReference type="Proteomes" id="UP000193144"/>
    </source>
</evidence>
<dbReference type="AlphaFoldDB" id="A0A1Y1Z7B4"/>
<evidence type="ECO:0000256" key="1">
    <source>
        <dbReference type="SAM" id="MobiDB-lite"/>
    </source>
</evidence>
<feature type="region of interest" description="Disordered" evidence="1">
    <location>
        <begin position="104"/>
        <end position="151"/>
    </location>
</feature>
<dbReference type="Proteomes" id="UP000193144">
    <property type="component" value="Unassembled WGS sequence"/>
</dbReference>
<comment type="caution">
    <text evidence="2">The sequence shown here is derived from an EMBL/GenBank/DDBJ whole genome shotgun (WGS) entry which is preliminary data.</text>
</comment>
<dbReference type="EMBL" id="MCFA01000120">
    <property type="protein sequence ID" value="ORY06004.1"/>
    <property type="molecule type" value="Genomic_DNA"/>
</dbReference>
<feature type="region of interest" description="Disordered" evidence="1">
    <location>
        <begin position="34"/>
        <end position="71"/>
    </location>
</feature>
<protein>
    <submittedName>
        <fullName evidence="2">Uncharacterized protein</fullName>
    </submittedName>
</protein>
<name>A0A1Y1Z7B4_9PLEO</name>
<keyword evidence="3" id="KW-1185">Reference proteome</keyword>
<proteinExistence type="predicted"/>
<organism evidence="2 3">
    <name type="scientific">Clohesyomyces aquaticus</name>
    <dbReference type="NCBI Taxonomy" id="1231657"/>
    <lineage>
        <taxon>Eukaryota</taxon>
        <taxon>Fungi</taxon>
        <taxon>Dikarya</taxon>
        <taxon>Ascomycota</taxon>
        <taxon>Pezizomycotina</taxon>
        <taxon>Dothideomycetes</taxon>
        <taxon>Pleosporomycetidae</taxon>
        <taxon>Pleosporales</taxon>
        <taxon>Lindgomycetaceae</taxon>
        <taxon>Clohesyomyces</taxon>
    </lineage>
</organism>
<evidence type="ECO:0000313" key="2">
    <source>
        <dbReference type="EMBL" id="ORY06004.1"/>
    </source>
</evidence>
<sequence length="151" mass="15890">MLPFLDDDRPAAWGLAVGGVGTAQTVSCERSADRVAEQAPGQRRACASAVVAPPSGRRDDRVSSEPAASPDEAVNNECTVYLCTVKYPVYGCMGESARAALGLARSKAEPKEDDDAEPAELMSNRLHAAGPARPITPRGFGAVNARRATHR</sequence>
<reference evidence="2 3" key="1">
    <citation type="submission" date="2016-07" db="EMBL/GenBank/DDBJ databases">
        <title>Pervasive Adenine N6-methylation of Active Genes in Fungi.</title>
        <authorList>
            <consortium name="DOE Joint Genome Institute"/>
            <person name="Mondo S.J."/>
            <person name="Dannebaum R.O."/>
            <person name="Kuo R.C."/>
            <person name="Labutti K."/>
            <person name="Haridas S."/>
            <person name="Kuo A."/>
            <person name="Salamov A."/>
            <person name="Ahrendt S.R."/>
            <person name="Lipzen A."/>
            <person name="Sullivan W."/>
            <person name="Andreopoulos W.B."/>
            <person name="Clum A."/>
            <person name="Lindquist E."/>
            <person name="Daum C."/>
            <person name="Ramamoorthy G.K."/>
            <person name="Gryganskyi A."/>
            <person name="Culley D."/>
            <person name="Magnuson J.K."/>
            <person name="James T.Y."/>
            <person name="O'Malley M.A."/>
            <person name="Stajich J.E."/>
            <person name="Spatafora J.W."/>
            <person name="Visel A."/>
            <person name="Grigoriev I.V."/>
        </authorList>
    </citation>
    <scope>NUCLEOTIDE SEQUENCE [LARGE SCALE GENOMIC DNA]</scope>
    <source>
        <strain evidence="2 3">CBS 115471</strain>
    </source>
</reference>
<gene>
    <name evidence="2" type="ORF">BCR34DRAFT_590716</name>
</gene>
<accession>A0A1Y1Z7B4</accession>